<feature type="transmembrane region" description="Helical" evidence="2">
    <location>
        <begin position="50"/>
        <end position="70"/>
    </location>
</feature>
<sequence>MSQYSVRIPADVDREDTILAGFTARQVAVMAVTGLLLYGGWVATRAFLPVVAYLIVAVPLGVAVGALVVVRRDGVTLDRLLLAALQQRLQPQRRVAAGHAPATVPEWLSGVAEETDEPVAGALELPATGVSEAGVVDLGSDGLALLAGCSTVNFSLRTPAEQEALTAALGRYLHSLSAPVQILVRAQRLDLSEQIGQLRERAASLPHPALETAALDHADYLAQLGQQAELLRRQILLVIREPVRSAPADSLTRRGRLRRRRGGGEEEVEPTDGARRAATSRLLRRMHEASELLSAAGIEVTPLDAAQATAVLSAATNPDSPLPPSPEMAGADEVITTPAGAGWDPDEEDHL</sequence>
<comment type="caution">
    <text evidence="3">The sequence shown here is derived from an EMBL/GenBank/DDBJ whole genome shotgun (WGS) entry which is preliminary data.</text>
</comment>
<feature type="region of interest" description="Disordered" evidence="1">
    <location>
        <begin position="248"/>
        <end position="276"/>
    </location>
</feature>
<evidence type="ECO:0000256" key="1">
    <source>
        <dbReference type="SAM" id="MobiDB-lite"/>
    </source>
</evidence>
<name>A0ABV4CQW6_9PSEU</name>
<dbReference type="RefSeq" id="WP_186361466.1">
    <property type="nucleotide sequence ID" value="NZ_BAABII010000018.1"/>
</dbReference>
<keyword evidence="4" id="KW-1185">Reference proteome</keyword>
<organism evidence="3 4">
    <name type="scientific">Saccharopolyspora cebuensis</name>
    <dbReference type="NCBI Taxonomy" id="418759"/>
    <lineage>
        <taxon>Bacteria</taxon>
        <taxon>Bacillati</taxon>
        <taxon>Actinomycetota</taxon>
        <taxon>Actinomycetes</taxon>
        <taxon>Pseudonocardiales</taxon>
        <taxon>Pseudonocardiaceae</taxon>
        <taxon>Saccharopolyspora</taxon>
    </lineage>
</organism>
<evidence type="ECO:0000256" key="2">
    <source>
        <dbReference type="SAM" id="Phobius"/>
    </source>
</evidence>
<dbReference type="Proteomes" id="UP001564626">
    <property type="component" value="Unassembled WGS sequence"/>
</dbReference>
<keyword evidence="2" id="KW-1133">Transmembrane helix</keyword>
<reference evidence="3 4" key="1">
    <citation type="submission" date="2024-08" db="EMBL/GenBank/DDBJ databases">
        <title>Genome mining of Saccharopolyspora cebuensis PGLac3 from Nigerian medicinal plant.</title>
        <authorList>
            <person name="Ezeobiora C.E."/>
            <person name="Igbokwe N.H."/>
            <person name="Amin D.H."/>
            <person name="Mendie U.E."/>
        </authorList>
    </citation>
    <scope>NUCLEOTIDE SEQUENCE [LARGE SCALE GENOMIC DNA]</scope>
    <source>
        <strain evidence="3 4">PGLac3</strain>
    </source>
</reference>
<evidence type="ECO:0000313" key="3">
    <source>
        <dbReference type="EMBL" id="MEY8042567.1"/>
    </source>
</evidence>
<accession>A0ABV4CQW6</accession>
<feature type="transmembrane region" description="Helical" evidence="2">
    <location>
        <begin position="27"/>
        <end position="44"/>
    </location>
</feature>
<feature type="region of interest" description="Disordered" evidence="1">
    <location>
        <begin position="311"/>
        <end position="351"/>
    </location>
</feature>
<evidence type="ECO:0000313" key="4">
    <source>
        <dbReference type="Proteomes" id="UP001564626"/>
    </source>
</evidence>
<dbReference type="EMBL" id="JBGEHV010000059">
    <property type="protein sequence ID" value="MEY8042567.1"/>
    <property type="molecule type" value="Genomic_DNA"/>
</dbReference>
<keyword evidence="2" id="KW-0812">Transmembrane</keyword>
<dbReference type="InterPro" id="IPR024414">
    <property type="entry name" value="Uncharacterised_PrgI"/>
</dbReference>
<dbReference type="Pfam" id="PF12666">
    <property type="entry name" value="PrgI"/>
    <property type="match status" value="1"/>
</dbReference>
<protein>
    <submittedName>
        <fullName evidence="3">PrgI family protein</fullName>
    </submittedName>
</protein>
<gene>
    <name evidence="3" type="ORF">AB8O55_24445</name>
</gene>
<proteinExistence type="predicted"/>
<keyword evidence="2" id="KW-0472">Membrane</keyword>